<dbReference type="InterPro" id="IPR039422">
    <property type="entry name" value="MarR/SlyA-like"/>
</dbReference>
<feature type="domain" description="HTH marR-type" evidence="1">
    <location>
        <begin position="12"/>
        <end position="148"/>
    </location>
</feature>
<comment type="caution">
    <text evidence="2">The sequence shown here is derived from an EMBL/GenBank/DDBJ whole genome shotgun (WGS) entry which is preliminary data.</text>
</comment>
<dbReference type="GO" id="GO:0003700">
    <property type="term" value="F:DNA-binding transcription factor activity"/>
    <property type="evidence" value="ECO:0007669"/>
    <property type="project" value="InterPro"/>
</dbReference>
<sequence length="165" mass="18223">MDRSVPRMDAAESRAWLALVSTAELLPAALDAQLQADSQLTHFEFIALTVLKDAEHNTLRMKELAAATNATLPRLSKVATRLESRGLVERQARSDDGRAIDVRLTTAGRRALVLATPGHIETVRRLVIDHLAPEQLDALADALEPLVQRLDPQARWGPKRISGRR</sequence>
<dbReference type="EMBL" id="JASATX010000002">
    <property type="protein sequence ID" value="MDI2098476.1"/>
    <property type="molecule type" value="Genomic_DNA"/>
</dbReference>
<evidence type="ECO:0000259" key="1">
    <source>
        <dbReference type="PROSITE" id="PS50995"/>
    </source>
</evidence>
<keyword evidence="3" id="KW-1185">Reference proteome</keyword>
<dbReference type="GO" id="GO:0006950">
    <property type="term" value="P:response to stress"/>
    <property type="evidence" value="ECO:0007669"/>
    <property type="project" value="TreeGrafter"/>
</dbReference>
<name>A0AAW6T5X9_9MICO</name>
<evidence type="ECO:0000313" key="3">
    <source>
        <dbReference type="Proteomes" id="UP001321506"/>
    </source>
</evidence>
<dbReference type="SMART" id="SM00347">
    <property type="entry name" value="HTH_MARR"/>
    <property type="match status" value="1"/>
</dbReference>
<dbReference type="Gene3D" id="1.10.10.10">
    <property type="entry name" value="Winged helix-like DNA-binding domain superfamily/Winged helix DNA-binding domain"/>
    <property type="match status" value="1"/>
</dbReference>
<dbReference type="SUPFAM" id="SSF46785">
    <property type="entry name" value="Winged helix' DNA-binding domain"/>
    <property type="match status" value="1"/>
</dbReference>
<dbReference type="PRINTS" id="PR00598">
    <property type="entry name" value="HTHMARR"/>
</dbReference>
<dbReference type="PANTHER" id="PTHR33164:SF99">
    <property type="entry name" value="MARR FAMILY REGULATORY PROTEIN"/>
    <property type="match status" value="1"/>
</dbReference>
<dbReference type="InterPro" id="IPR036388">
    <property type="entry name" value="WH-like_DNA-bd_sf"/>
</dbReference>
<dbReference type="InterPro" id="IPR036390">
    <property type="entry name" value="WH_DNA-bd_sf"/>
</dbReference>
<proteinExistence type="predicted"/>
<protein>
    <submittedName>
        <fullName evidence="2">MarR family transcriptional regulator</fullName>
    </submittedName>
</protein>
<dbReference type="Pfam" id="PF12802">
    <property type="entry name" value="MarR_2"/>
    <property type="match status" value="1"/>
</dbReference>
<dbReference type="PROSITE" id="PS50995">
    <property type="entry name" value="HTH_MARR_2"/>
    <property type="match status" value="1"/>
</dbReference>
<dbReference type="PANTHER" id="PTHR33164">
    <property type="entry name" value="TRANSCRIPTIONAL REGULATOR, MARR FAMILY"/>
    <property type="match status" value="1"/>
</dbReference>
<gene>
    <name evidence="2" type="ORF">QF206_05810</name>
</gene>
<accession>A0AAW6T5X9</accession>
<dbReference type="Proteomes" id="UP001321506">
    <property type="component" value="Unassembled WGS sequence"/>
</dbReference>
<evidence type="ECO:0000313" key="2">
    <source>
        <dbReference type="EMBL" id="MDI2098476.1"/>
    </source>
</evidence>
<reference evidence="2 3" key="1">
    <citation type="submission" date="2023-04" db="EMBL/GenBank/DDBJ databases">
        <title>Klugiella caeni sp. nov. isolated from the sludge of biochemical tank.</title>
        <authorList>
            <person name="Geng K."/>
        </authorList>
    </citation>
    <scope>NUCLEOTIDE SEQUENCE [LARGE SCALE GENOMIC DNA]</scope>
    <source>
        <strain evidence="2 3">YN-L-19</strain>
    </source>
</reference>
<dbReference type="RefSeq" id="WP_281488266.1">
    <property type="nucleotide sequence ID" value="NZ_JASATX010000002.1"/>
</dbReference>
<organism evidence="2 3">
    <name type="scientific">Ruicaihuangia caeni</name>
    <dbReference type="NCBI Taxonomy" id="3042517"/>
    <lineage>
        <taxon>Bacteria</taxon>
        <taxon>Bacillati</taxon>
        <taxon>Actinomycetota</taxon>
        <taxon>Actinomycetes</taxon>
        <taxon>Micrococcales</taxon>
        <taxon>Microbacteriaceae</taxon>
        <taxon>Ruicaihuangia</taxon>
    </lineage>
</organism>
<dbReference type="InterPro" id="IPR000835">
    <property type="entry name" value="HTH_MarR-typ"/>
</dbReference>
<dbReference type="AlphaFoldDB" id="A0AAW6T5X9"/>